<evidence type="ECO:0000256" key="4">
    <source>
        <dbReference type="ARBA" id="ARBA00015841"/>
    </source>
</evidence>
<evidence type="ECO:0000256" key="20">
    <source>
        <dbReference type="SAM" id="Phobius"/>
    </source>
</evidence>
<dbReference type="PANTHER" id="PTHR13036">
    <property type="entry name" value="BETA1,4 MANNOSYLTRANSFERASE"/>
    <property type="match status" value="1"/>
</dbReference>
<dbReference type="EC" id="2.4.1.142" evidence="3"/>
<evidence type="ECO:0000256" key="3">
    <source>
        <dbReference type="ARBA" id="ARBA00012611"/>
    </source>
</evidence>
<keyword evidence="10" id="KW-0735">Signal-anchor</keyword>
<dbReference type="SUPFAM" id="SSF53756">
    <property type="entry name" value="UDP-Glycosyltransferase/glycogen phosphorylase"/>
    <property type="match status" value="1"/>
</dbReference>
<keyword evidence="8 20" id="KW-0812">Transmembrane</keyword>
<keyword evidence="12 20" id="KW-0472">Membrane</keyword>
<evidence type="ECO:0000256" key="8">
    <source>
        <dbReference type="ARBA" id="ARBA00022692"/>
    </source>
</evidence>
<evidence type="ECO:0000256" key="14">
    <source>
        <dbReference type="ARBA" id="ARBA00031566"/>
    </source>
</evidence>
<dbReference type="GO" id="GO:0005789">
    <property type="term" value="C:endoplasmic reticulum membrane"/>
    <property type="evidence" value="ECO:0007669"/>
    <property type="project" value="UniProtKB-SubCell"/>
</dbReference>
<evidence type="ECO:0000256" key="17">
    <source>
        <dbReference type="ARBA" id="ARBA00056362"/>
    </source>
</evidence>
<evidence type="ECO:0000256" key="9">
    <source>
        <dbReference type="ARBA" id="ARBA00022824"/>
    </source>
</evidence>
<dbReference type="FunFam" id="3.40.50.2000:FF:000096">
    <property type="entry name" value="ALG1, chitobiosyldiphosphodolichol beta-mannosyltransferase"/>
    <property type="match status" value="1"/>
</dbReference>
<dbReference type="OrthoDB" id="614844at2759"/>
<evidence type="ECO:0000256" key="10">
    <source>
        <dbReference type="ARBA" id="ARBA00022968"/>
    </source>
</evidence>
<comment type="catalytic activity">
    <reaction evidence="16">
        <text>an N,N'-diacetylchitobiosyl-diphospho-di-trans,poly-cis-dolichol + GDP-alpha-D-mannose = a beta-D-Man-(1-&gt;4)-beta-D-GlcNAc-(1-&gt;4)-alpha-D-GlcNAc-diphospho-di-trans,poly-cis-dolichol + GDP + H(+)</text>
        <dbReference type="Rhea" id="RHEA:13865"/>
        <dbReference type="Rhea" id="RHEA-COMP:19510"/>
        <dbReference type="Rhea" id="RHEA-COMP:19511"/>
        <dbReference type="ChEBI" id="CHEBI:15378"/>
        <dbReference type="ChEBI" id="CHEBI:57269"/>
        <dbReference type="ChEBI" id="CHEBI:57527"/>
        <dbReference type="ChEBI" id="CHEBI:58189"/>
        <dbReference type="ChEBI" id="CHEBI:58472"/>
        <dbReference type="EC" id="2.4.1.142"/>
    </reaction>
    <physiologicalReaction direction="left-to-right" evidence="16">
        <dbReference type="Rhea" id="RHEA:13866"/>
    </physiologicalReaction>
</comment>
<dbReference type="KEGG" id="cvn:111121065"/>
<dbReference type="Pfam" id="PF13692">
    <property type="entry name" value="Glyco_trans_1_4"/>
    <property type="match status" value="1"/>
</dbReference>
<evidence type="ECO:0000256" key="12">
    <source>
        <dbReference type="ARBA" id="ARBA00023136"/>
    </source>
</evidence>
<evidence type="ECO:0000256" key="2">
    <source>
        <dbReference type="ARBA" id="ARBA00004922"/>
    </source>
</evidence>
<comment type="similarity">
    <text evidence="18">Belongs to the glycosyltransferase group 1 family. Glycosyltransferase 33 subfamily.</text>
</comment>
<dbReference type="PANTHER" id="PTHR13036:SF0">
    <property type="entry name" value="CHITOBIOSYLDIPHOSPHODOLICHOL BETA-MANNOSYLTRANSFERASE"/>
    <property type="match status" value="1"/>
</dbReference>
<feature type="transmembrane region" description="Helical" evidence="20">
    <location>
        <begin position="6"/>
        <end position="27"/>
    </location>
</feature>
<keyword evidence="6" id="KW-0328">Glycosyltransferase</keyword>
<comment type="function">
    <text evidence="17">Mannosyltransferase that operates in the biosynthetic pathway of dolichol-linked oligosaccharides, the glycan precursors employed in protein asparagine (N)-glycosylation. The assembly of dolichol-linked oligosaccharides begins on the cytosolic side of the endoplasmic reticulum membrane and finishes in its lumen. The sequential addition of sugars to dolichol pyrophosphate produces dolichol-linked oligosaccharides containing fourteen sugars, including two GlcNAcs, nine mannoses and three glucoses. Once assembled, the oligosaccharide is transferred from the lipid to nascent proteins by oligosaccharyltransferases. Catalyzes, on the cytoplasmic face of the endoplasmic reticulum, the addition of the first mannose residues to the dolichol-linked oligosaccharide chain, to produce Man1GlcNAc(2)-PP-dolichol core oligosaccharide. Man1GlcNAc(2)-PP-dolichol is a substrate for ALG2, the following enzyme in the biosynthetic pathway.</text>
</comment>
<name>A0A8B8CPZ6_CRAVI</name>
<evidence type="ECO:0000313" key="21">
    <source>
        <dbReference type="Proteomes" id="UP000694844"/>
    </source>
</evidence>
<evidence type="ECO:0000256" key="1">
    <source>
        <dbReference type="ARBA" id="ARBA00004389"/>
    </source>
</evidence>
<keyword evidence="11 20" id="KW-1133">Transmembrane helix</keyword>
<feature type="transmembrane region" description="Helical" evidence="20">
    <location>
        <begin position="103"/>
        <end position="123"/>
    </location>
</feature>
<dbReference type="GeneID" id="111121065"/>
<sequence>MMLVVGFVCLWCPVIFLSLYIVFNYLVRGKKSVCIVVLGDTGRSPRMQYHATSFATEGFDVDLVGYGGLHTRSAPFSAVNNSKRITVYELMQTPSFQKSLPRIFSYFLKVLFQSCILGLKLLLLPKSSWIFLQNPPSIPTIAVCWVVCLLRGSKLFVDWHNYGYSILSLSLGINHPLVKFSKWYEHVFGRMSDLNICVTRAMKKDLEENWNIRAETLYDRPAEMFQQTSLADAHQLFTKLAQQYEVFDNRDLSNSTVFTTESQNGKIEWLKNRPALVISSTSWTEDEDFGILLKALTEYDKAQIEDSSLPPLICVITGKGPQKEFYREKIQNHNWTRVRFCLPWLEAEDYPKLLGAADLGICLHASSSGLDLPMKVVDMFGCGLPVCALQFNCLSELVVDGKNGMVFEDANQLLQQLKILMMDFKGGKTRLKRMSHNLENFQTLRWHESWKSVVLKMLEQKLKDD</sequence>
<evidence type="ECO:0000256" key="15">
    <source>
        <dbReference type="ARBA" id="ARBA00033088"/>
    </source>
</evidence>
<protein>
    <recommendedName>
        <fullName evidence="4">Chitobiosyldiphosphodolichol beta-mannosyltransferase</fullName>
        <ecNumber evidence="3">2.4.1.142</ecNumber>
    </recommendedName>
    <alternativeName>
        <fullName evidence="19">Asparagine-linked glycosylation protein 1 homolog</fullName>
    </alternativeName>
    <alternativeName>
        <fullName evidence="14">Beta-1,4-mannosyltransferase</fullName>
    </alternativeName>
    <alternativeName>
        <fullName evidence="15">GDP-Man:GlcNAc2-PP-dolichol mannosyltransferase</fullName>
    </alternativeName>
    <alternativeName>
        <fullName evidence="13">GDP-mannose-dolichol diphosphochitobiose mannosyltransferase</fullName>
    </alternativeName>
</protein>
<evidence type="ECO:0000313" key="22">
    <source>
        <dbReference type="RefSeq" id="XP_022317877.1"/>
    </source>
</evidence>
<comment type="subcellular location">
    <subcellularLocation>
        <location evidence="1">Endoplasmic reticulum membrane</location>
        <topology evidence="1">Single-pass membrane protein</topology>
    </subcellularLocation>
</comment>
<keyword evidence="21" id="KW-1185">Reference proteome</keyword>
<dbReference type="GO" id="GO:0004578">
    <property type="term" value="F:chitobiosyldiphosphodolichol beta-mannosyltransferase activity"/>
    <property type="evidence" value="ECO:0007669"/>
    <property type="project" value="UniProtKB-EC"/>
</dbReference>
<dbReference type="Proteomes" id="UP000694844">
    <property type="component" value="Chromosome 2"/>
</dbReference>
<evidence type="ECO:0000256" key="6">
    <source>
        <dbReference type="ARBA" id="ARBA00022676"/>
    </source>
</evidence>
<reference evidence="22" key="1">
    <citation type="submission" date="2025-08" db="UniProtKB">
        <authorList>
            <consortium name="RefSeq"/>
        </authorList>
    </citation>
    <scope>IDENTIFICATION</scope>
    <source>
        <tissue evidence="22">Whole sample</tissue>
    </source>
</reference>
<evidence type="ECO:0000256" key="16">
    <source>
        <dbReference type="ARBA" id="ARBA00045071"/>
    </source>
</evidence>
<evidence type="ECO:0000256" key="11">
    <source>
        <dbReference type="ARBA" id="ARBA00022989"/>
    </source>
</evidence>
<evidence type="ECO:0000256" key="7">
    <source>
        <dbReference type="ARBA" id="ARBA00022679"/>
    </source>
</evidence>
<comment type="pathway">
    <text evidence="2">Protein modification; protein glycosylation.</text>
</comment>
<evidence type="ECO:0000256" key="13">
    <source>
        <dbReference type="ARBA" id="ARBA00031434"/>
    </source>
</evidence>
<accession>A0A8B8CPZ6</accession>
<dbReference type="AlphaFoldDB" id="A0A8B8CPZ6"/>
<keyword evidence="9" id="KW-0256">Endoplasmic reticulum</keyword>
<organism evidence="21 22">
    <name type="scientific">Crassostrea virginica</name>
    <name type="common">Eastern oyster</name>
    <dbReference type="NCBI Taxonomy" id="6565"/>
    <lineage>
        <taxon>Eukaryota</taxon>
        <taxon>Metazoa</taxon>
        <taxon>Spiralia</taxon>
        <taxon>Lophotrochozoa</taxon>
        <taxon>Mollusca</taxon>
        <taxon>Bivalvia</taxon>
        <taxon>Autobranchia</taxon>
        <taxon>Pteriomorphia</taxon>
        <taxon>Ostreida</taxon>
        <taxon>Ostreoidea</taxon>
        <taxon>Ostreidae</taxon>
        <taxon>Crassostrea</taxon>
    </lineage>
</organism>
<evidence type="ECO:0000256" key="18">
    <source>
        <dbReference type="ARBA" id="ARBA00061237"/>
    </source>
</evidence>
<evidence type="ECO:0000256" key="5">
    <source>
        <dbReference type="ARBA" id="ARBA00022553"/>
    </source>
</evidence>
<proteinExistence type="inferred from homology"/>
<dbReference type="InterPro" id="IPR026051">
    <property type="entry name" value="ALG1-like"/>
</dbReference>
<gene>
    <name evidence="22" type="primary">LOC111121065</name>
</gene>
<dbReference type="RefSeq" id="XP_022317877.1">
    <property type="nucleotide sequence ID" value="XM_022462169.1"/>
</dbReference>
<dbReference type="Gene3D" id="3.40.50.2000">
    <property type="entry name" value="Glycogen Phosphorylase B"/>
    <property type="match status" value="1"/>
</dbReference>
<keyword evidence="7" id="KW-0808">Transferase</keyword>
<keyword evidence="5" id="KW-0597">Phosphoprotein</keyword>
<evidence type="ECO:0000256" key="19">
    <source>
        <dbReference type="ARBA" id="ARBA00082785"/>
    </source>
</evidence>